<dbReference type="InterPro" id="IPR050950">
    <property type="entry name" value="HTH-type_LysR_regulators"/>
</dbReference>
<sequence length="299" mass="34009">MELRHLRYFVALAEQLSFTQAAEKVHVTQSTLSHQIKQLEEELSCLLFSRIGKRVVMTERGEAFLEHAQRALREVEEGMKTVRDTSNELSGVVRVGTTHTFNMRIIPRSVSMFVAQHPSVSVQVTELPGDIVARELLAGNLDFGITYKPDNTAQLQFEPLYNEEMRLVVGKHHMFAKRRFVRMAELHKQKMVLLPQSFSTRALLEDCFKMANAQPVVVAEMNAVVPMLEFVTMTDAAAIISEYGLWGDEVAVLPLQSPTPVRTPGLLWLRDAPRSPAVRQFATIIRDRVNEFNPKRRLK</sequence>
<evidence type="ECO:0000256" key="3">
    <source>
        <dbReference type="ARBA" id="ARBA00023125"/>
    </source>
</evidence>
<evidence type="ECO:0000313" key="6">
    <source>
        <dbReference type="EMBL" id="MBC2768894.1"/>
    </source>
</evidence>
<dbReference type="GO" id="GO:0005829">
    <property type="term" value="C:cytosol"/>
    <property type="evidence" value="ECO:0007669"/>
    <property type="project" value="TreeGrafter"/>
</dbReference>
<keyword evidence="3" id="KW-0238">DNA-binding</keyword>
<dbReference type="CDD" id="cd05466">
    <property type="entry name" value="PBP2_LTTR_substrate"/>
    <property type="match status" value="1"/>
</dbReference>
<organism evidence="6 7">
    <name type="scientific">Pusillimonas minor</name>
    <dbReference type="NCBI Taxonomy" id="2697024"/>
    <lineage>
        <taxon>Bacteria</taxon>
        <taxon>Pseudomonadati</taxon>
        <taxon>Pseudomonadota</taxon>
        <taxon>Betaproteobacteria</taxon>
        <taxon>Burkholderiales</taxon>
        <taxon>Alcaligenaceae</taxon>
        <taxon>Pusillimonas</taxon>
    </lineage>
</organism>
<dbReference type="PRINTS" id="PR00039">
    <property type="entry name" value="HTHLYSR"/>
</dbReference>
<protein>
    <submittedName>
        <fullName evidence="6">LysR family transcriptional regulator</fullName>
    </submittedName>
</protein>
<dbReference type="FunFam" id="1.10.10.10:FF:000001">
    <property type="entry name" value="LysR family transcriptional regulator"/>
    <property type="match status" value="1"/>
</dbReference>
<dbReference type="InterPro" id="IPR036388">
    <property type="entry name" value="WH-like_DNA-bd_sf"/>
</dbReference>
<keyword evidence="2" id="KW-0805">Transcription regulation</keyword>
<feature type="domain" description="HTH lysR-type" evidence="5">
    <location>
        <begin position="1"/>
        <end position="58"/>
    </location>
</feature>
<reference evidence="6 7" key="1">
    <citation type="submission" date="2020-08" db="EMBL/GenBank/DDBJ databases">
        <title>Paraeoetvoesia sp. YC-7-48 draft genome sequence.</title>
        <authorList>
            <person name="Yao L."/>
        </authorList>
    </citation>
    <scope>NUCLEOTIDE SEQUENCE [LARGE SCALE GENOMIC DNA]</scope>
    <source>
        <strain evidence="7">YC-7-48</strain>
    </source>
</reference>
<evidence type="ECO:0000313" key="7">
    <source>
        <dbReference type="Proteomes" id="UP000545386"/>
    </source>
</evidence>
<dbReference type="Proteomes" id="UP000545386">
    <property type="component" value="Unassembled WGS sequence"/>
</dbReference>
<dbReference type="PANTHER" id="PTHR30419">
    <property type="entry name" value="HTH-TYPE TRANSCRIPTIONAL REGULATOR YBHD"/>
    <property type="match status" value="1"/>
</dbReference>
<evidence type="ECO:0000259" key="5">
    <source>
        <dbReference type="PROSITE" id="PS50931"/>
    </source>
</evidence>
<dbReference type="InterPro" id="IPR000847">
    <property type="entry name" value="LysR_HTH_N"/>
</dbReference>
<keyword evidence="7" id="KW-1185">Reference proteome</keyword>
<dbReference type="PANTHER" id="PTHR30419:SF8">
    <property type="entry name" value="NITROGEN ASSIMILATION TRANSCRIPTIONAL ACTIVATOR-RELATED"/>
    <property type="match status" value="1"/>
</dbReference>
<dbReference type="GO" id="GO:0003677">
    <property type="term" value="F:DNA binding"/>
    <property type="evidence" value="ECO:0007669"/>
    <property type="project" value="UniProtKB-KW"/>
</dbReference>
<dbReference type="AlphaFoldDB" id="A0A842HLV3"/>
<comment type="similarity">
    <text evidence="1">Belongs to the LysR transcriptional regulatory family.</text>
</comment>
<evidence type="ECO:0000256" key="2">
    <source>
        <dbReference type="ARBA" id="ARBA00023015"/>
    </source>
</evidence>
<dbReference type="SUPFAM" id="SSF46785">
    <property type="entry name" value="Winged helix' DNA-binding domain"/>
    <property type="match status" value="1"/>
</dbReference>
<dbReference type="Pfam" id="PF00126">
    <property type="entry name" value="HTH_1"/>
    <property type="match status" value="1"/>
</dbReference>
<dbReference type="Gene3D" id="3.40.190.290">
    <property type="match status" value="1"/>
</dbReference>
<evidence type="ECO:0000256" key="4">
    <source>
        <dbReference type="ARBA" id="ARBA00023163"/>
    </source>
</evidence>
<proteinExistence type="inferred from homology"/>
<dbReference type="Pfam" id="PF03466">
    <property type="entry name" value="LysR_substrate"/>
    <property type="match status" value="1"/>
</dbReference>
<dbReference type="SUPFAM" id="SSF53850">
    <property type="entry name" value="Periplasmic binding protein-like II"/>
    <property type="match status" value="1"/>
</dbReference>
<name>A0A842HLV3_9BURK</name>
<comment type="caution">
    <text evidence="6">The sequence shown here is derived from an EMBL/GenBank/DDBJ whole genome shotgun (WGS) entry which is preliminary data.</text>
</comment>
<evidence type="ECO:0000256" key="1">
    <source>
        <dbReference type="ARBA" id="ARBA00009437"/>
    </source>
</evidence>
<dbReference type="InterPro" id="IPR036390">
    <property type="entry name" value="WH_DNA-bd_sf"/>
</dbReference>
<dbReference type="RefSeq" id="WP_185778710.1">
    <property type="nucleotide sequence ID" value="NZ_JACJUU010000002.1"/>
</dbReference>
<dbReference type="InterPro" id="IPR005119">
    <property type="entry name" value="LysR_subst-bd"/>
</dbReference>
<dbReference type="Gene3D" id="1.10.10.10">
    <property type="entry name" value="Winged helix-like DNA-binding domain superfamily/Winged helix DNA-binding domain"/>
    <property type="match status" value="1"/>
</dbReference>
<keyword evidence="4" id="KW-0804">Transcription</keyword>
<dbReference type="EMBL" id="JACJUU010000002">
    <property type="protein sequence ID" value="MBC2768894.1"/>
    <property type="molecule type" value="Genomic_DNA"/>
</dbReference>
<dbReference type="PROSITE" id="PS50931">
    <property type="entry name" value="HTH_LYSR"/>
    <property type="match status" value="1"/>
</dbReference>
<dbReference type="GO" id="GO:0003700">
    <property type="term" value="F:DNA-binding transcription factor activity"/>
    <property type="evidence" value="ECO:0007669"/>
    <property type="project" value="InterPro"/>
</dbReference>
<accession>A0A842HLV3</accession>
<gene>
    <name evidence="6" type="ORF">GTU67_03070</name>
</gene>